<gene>
    <name evidence="12" type="ORF">BFG52_09570</name>
</gene>
<dbReference type="Gene3D" id="3.90.1170.40">
    <property type="entry name" value="Molybdopterin biosynthesis MoaE subunit"/>
    <property type="match status" value="1"/>
</dbReference>
<proteinExistence type="inferred from homology"/>
<evidence type="ECO:0000256" key="7">
    <source>
        <dbReference type="ARBA" id="ARBA00029745"/>
    </source>
</evidence>
<dbReference type="EC" id="2.8.1.12" evidence="3"/>
<keyword evidence="5" id="KW-0501">Molybdenum cofactor biosynthesis</keyword>
<dbReference type="PANTHER" id="PTHR23404">
    <property type="entry name" value="MOLYBDOPTERIN SYNTHASE RELATED"/>
    <property type="match status" value="1"/>
</dbReference>
<dbReference type="GO" id="GO:0030366">
    <property type="term" value="F:molybdopterin synthase activity"/>
    <property type="evidence" value="ECO:0007669"/>
    <property type="project" value="UniProtKB-EC"/>
</dbReference>
<accession>A0A1B2M415</accession>
<protein>
    <recommendedName>
        <fullName evidence="4">Molybdopterin synthase catalytic subunit</fullName>
        <ecNumber evidence="3">2.8.1.12</ecNumber>
    </recommendedName>
    <alternativeName>
        <fullName evidence="9">MPT synthase subunit 2</fullName>
    </alternativeName>
    <alternativeName>
        <fullName evidence="7">Molybdenum cofactor biosynthesis protein E</fullName>
    </alternativeName>
    <alternativeName>
        <fullName evidence="8">Molybdopterin-converting factor large subunit</fullName>
    </alternativeName>
    <alternativeName>
        <fullName evidence="10">Molybdopterin-converting factor subunit 2</fullName>
    </alternativeName>
</protein>
<dbReference type="GO" id="GO:0006777">
    <property type="term" value="P:Mo-molybdopterin cofactor biosynthetic process"/>
    <property type="evidence" value="ECO:0007669"/>
    <property type="project" value="UniProtKB-KW"/>
</dbReference>
<dbReference type="InterPro" id="IPR003448">
    <property type="entry name" value="Mopterin_biosynth_MoaE"/>
</dbReference>
<comment type="similarity">
    <text evidence="2">Belongs to the MoaE family.</text>
</comment>
<name>A0A1B2M415_9GAMM</name>
<dbReference type="SUPFAM" id="SSF54690">
    <property type="entry name" value="Molybdopterin synthase subunit MoaE"/>
    <property type="match status" value="1"/>
</dbReference>
<dbReference type="EMBL" id="CP016895">
    <property type="protein sequence ID" value="AOA59950.1"/>
    <property type="molecule type" value="Genomic_DNA"/>
</dbReference>
<evidence type="ECO:0000256" key="3">
    <source>
        <dbReference type="ARBA" id="ARBA00011950"/>
    </source>
</evidence>
<evidence type="ECO:0000256" key="10">
    <source>
        <dbReference type="ARBA" id="ARBA00032474"/>
    </source>
</evidence>
<dbReference type="AlphaFoldDB" id="A0A1B2M415"/>
<evidence type="ECO:0000256" key="1">
    <source>
        <dbReference type="ARBA" id="ARBA00005046"/>
    </source>
</evidence>
<evidence type="ECO:0000256" key="11">
    <source>
        <dbReference type="ARBA" id="ARBA00049878"/>
    </source>
</evidence>
<evidence type="ECO:0000313" key="12">
    <source>
        <dbReference type="EMBL" id="AOA59950.1"/>
    </source>
</evidence>
<dbReference type="STRING" id="1789224.BFG52_09570"/>
<organism evidence="12 13">
    <name type="scientific">Acinetobacter larvae</name>
    <dbReference type="NCBI Taxonomy" id="1789224"/>
    <lineage>
        <taxon>Bacteria</taxon>
        <taxon>Pseudomonadati</taxon>
        <taxon>Pseudomonadota</taxon>
        <taxon>Gammaproteobacteria</taxon>
        <taxon>Moraxellales</taxon>
        <taxon>Moraxellaceae</taxon>
        <taxon>Acinetobacter</taxon>
    </lineage>
</organism>
<evidence type="ECO:0000313" key="13">
    <source>
        <dbReference type="Proteomes" id="UP000093391"/>
    </source>
</evidence>
<dbReference type="Pfam" id="PF02391">
    <property type="entry name" value="MoaE"/>
    <property type="match status" value="1"/>
</dbReference>
<comment type="catalytic activity">
    <reaction evidence="11">
        <text>2 [molybdopterin-synthase sulfur-carrier protein]-C-terminal-Gly-aminoethanethioate + cyclic pyranopterin phosphate + H2O = molybdopterin + 2 [molybdopterin-synthase sulfur-carrier protein]-C-terminal Gly-Gly + 2 H(+)</text>
        <dbReference type="Rhea" id="RHEA:26333"/>
        <dbReference type="Rhea" id="RHEA-COMP:12202"/>
        <dbReference type="Rhea" id="RHEA-COMP:19907"/>
        <dbReference type="ChEBI" id="CHEBI:15377"/>
        <dbReference type="ChEBI" id="CHEBI:15378"/>
        <dbReference type="ChEBI" id="CHEBI:58698"/>
        <dbReference type="ChEBI" id="CHEBI:59648"/>
        <dbReference type="ChEBI" id="CHEBI:90778"/>
        <dbReference type="ChEBI" id="CHEBI:232372"/>
        <dbReference type="EC" id="2.8.1.12"/>
    </reaction>
</comment>
<dbReference type="KEGG" id="ala:BFG52_09570"/>
<dbReference type="UniPathway" id="UPA00344"/>
<evidence type="ECO:0000256" key="8">
    <source>
        <dbReference type="ARBA" id="ARBA00030407"/>
    </source>
</evidence>
<keyword evidence="13" id="KW-1185">Reference proteome</keyword>
<evidence type="ECO:0000256" key="9">
    <source>
        <dbReference type="ARBA" id="ARBA00030781"/>
    </source>
</evidence>
<evidence type="ECO:0000256" key="6">
    <source>
        <dbReference type="ARBA" id="ARBA00026066"/>
    </source>
</evidence>
<comment type="pathway">
    <text evidence="1">Cofactor biosynthesis; molybdopterin biosynthesis.</text>
</comment>
<reference evidence="12 13" key="1">
    <citation type="submission" date="2016-08" db="EMBL/GenBank/DDBJ databases">
        <authorList>
            <person name="Seilhamer J.J."/>
        </authorList>
    </citation>
    <scope>NUCLEOTIDE SEQUENCE [LARGE SCALE GENOMIC DNA]</scope>
    <source>
        <strain evidence="12 13">BRTC-1</strain>
    </source>
</reference>
<evidence type="ECO:0000256" key="5">
    <source>
        <dbReference type="ARBA" id="ARBA00023150"/>
    </source>
</evidence>
<evidence type="ECO:0000256" key="4">
    <source>
        <dbReference type="ARBA" id="ARBA00013858"/>
    </source>
</evidence>
<dbReference type="Proteomes" id="UP000093391">
    <property type="component" value="Chromosome"/>
</dbReference>
<dbReference type="CDD" id="cd00756">
    <property type="entry name" value="MoaE"/>
    <property type="match status" value="1"/>
</dbReference>
<comment type="subunit">
    <text evidence="6">Heterotetramer of 2 MoaD subunits and 2 MoaE subunits. Also stable as homodimer. The enzyme changes between these two forms during catalysis.</text>
</comment>
<evidence type="ECO:0000256" key="2">
    <source>
        <dbReference type="ARBA" id="ARBA00005426"/>
    </source>
</evidence>
<dbReference type="InterPro" id="IPR036563">
    <property type="entry name" value="MoaE_sf"/>
</dbReference>
<sequence>MIMQQHPRIQEQPLSLADFDAIQHYPECGGTSIFMGTVRNHQQGRRVIALKYTAYRPIAEKWIREIEDALKQKYAVSYIRVIHRIGVLEVGEYAIMAVVYAAHRQQAFRACEALITRVKHEVPIWKEEFYQDGDSQYVSGCCIRHD</sequence>